<protein>
    <submittedName>
        <fullName evidence="1">Uncharacterized protein</fullName>
    </submittedName>
</protein>
<gene>
    <name evidence="1" type="ORF">MLD38_030142</name>
</gene>
<dbReference type="Proteomes" id="UP001057402">
    <property type="component" value="Chromosome 9"/>
</dbReference>
<sequence>MNTFGGGGGGDGTRGGGVKGNGGEGGGLDGGGEAGGGEAGGGAGGGEAGGGADGGDAGGGEAGGRDGGGKAGGGKAGKSGGGDRRRGGGGGTSTGGGKIGEGDGDGRLLLDLLLLLGEEAKGLSGEVREVEKGHSPQIPNKYWKKGSHDDEVGEGGWWMGFALDLGGVLLNLGRLLLLLSMPSERRCLPSDGTARSKVSSSNRRSRKKTGFLFGFIVVHAHWISETGLGCSKDPFPIASLSHRPVLIIFGYRASVTVEGKVAVVIECFSELSRVKKAAAEQGAEGVLWYLRHQGYDTKY</sequence>
<organism evidence="1 2">
    <name type="scientific">Melastoma candidum</name>
    <dbReference type="NCBI Taxonomy" id="119954"/>
    <lineage>
        <taxon>Eukaryota</taxon>
        <taxon>Viridiplantae</taxon>
        <taxon>Streptophyta</taxon>
        <taxon>Embryophyta</taxon>
        <taxon>Tracheophyta</taxon>
        <taxon>Spermatophyta</taxon>
        <taxon>Magnoliopsida</taxon>
        <taxon>eudicotyledons</taxon>
        <taxon>Gunneridae</taxon>
        <taxon>Pentapetalae</taxon>
        <taxon>rosids</taxon>
        <taxon>malvids</taxon>
        <taxon>Myrtales</taxon>
        <taxon>Melastomataceae</taxon>
        <taxon>Melastomatoideae</taxon>
        <taxon>Melastomateae</taxon>
        <taxon>Melastoma</taxon>
    </lineage>
</organism>
<evidence type="ECO:0000313" key="2">
    <source>
        <dbReference type="Proteomes" id="UP001057402"/>
    </source>
</evidence>
<dbReference type="EMBL" id="CM042888">
    <property type="protein sequence ID" value="KAI4324675.1"/>
    <property type="molecule type" value="Genomic_DNA"/>
</dbReference>
<comment type="caution">
    <text evidence="1">The sequence shown here is derived from an EMBL/GenBank/DDBJ whole genome shotgun (WGS) entry which is preliminary data.</text>
</comment>
<accession>A0ACB9MLD1</accession>
<keyword evidence="2" id="KW-1185">Reference proteome</keyword>
<proteinExistence type="predicted"/>
<name>A0ACB9MLD1_9MYRT</name>
<reference evidence="2" key="1">
    <citation type="journal article" date="2023" name="Front. Plant Sci.">
        <title>Chromosomal-level genome assembly of Melastoma candidum provides insights into trichome evolution.</title>
        <authorList>
            <person name="Zhong Y."/>
            <person name="Wu W."/>
            <person name="Sun C."/>
            <person name="Zou P."/>
            <person name="Liu Y."/>
            <person name="Dai S."/>
            <person name="Zhou R."/>
        </authorList>
    </citation>
    <scope>NUCLEOTIDE SEQUENCE [LARGE SCALE GENOMIC DNA]</scope>
</reference>
<evidence type="ECO:0000313" key="1">
    <source>
        <dbReference type="EMBL" id="KAI4324675.1"/>
    </source>
</evidence>